<dbReference type="Pfam" id="PF04075">
    <property type="entry name" value="F420H2_quin_red"/>
    <property type="match status" value="1"/>
</dbReference>
<evidence type="ECO:0000256" key="3">
    <source>
        <dbReference type="ARBA" id="ARBA00049106"/>
    </source>
</evidence>
<keyword evidence="2" id="KW-0560">Oxidoreductase</keyword>
<keyword evidence="6" id="KW-1185">Reference proteome</keyword>
<gene>
    <name evidence="5" type="ORF">K875_01712</name>
</gene>
<reference evidence="5 6" key="1">
    <citation type="submission" date="2014-04" db="EMBL/GenBank/DDBJ databases">
        <title>The Genome Sequence of Mycobacterium tuberculosis TKK-01-0051.</title>
        <authorList>
            <consortium name="The Broad Institute Genomics Platform"/>
            <consortium name="The Broad Institute Genome Sequencing Center for Infectious Disease"/>
            <person name="Earl A.M."/>
            <person name="Cohen K."/>
            <person name="Pym A."/>
            <person name="Bishai W."/>
            <person name="Maharaj K."/>
            <person name="Desjardins C."/>
            <person name="Abeel T."/>
            <person name="Young S."/>
            <person name="Zeng Q."/>
            <person name="Gargeya S."/>
            <person name="Abouelleil A."/>
            <person name="Alvarado L."/>
            <person name="Chapman S.B."/>
            <person name="Gainer-Dewar J."/>
            <person name="Goldberg J."/>
            <person name="Griggs A."/>
            <person name="Gujja S."/>
            <person name="Hansen M."/>
            <person name="Howarth C."/>
            <person name="Imamovic A."/>
            <person name="Larimer J."/>
            <person name="Murphy C."/>
            <person name="Naylor J."/>
            <person name="Pearson M."/>
            <person name="Poon T.W."/>
            <person name="Priest M."/>
            <person name="Roberts A."/>
            <person name="Saif S."/>
            <person name="Shea T."/>
            <person name="Sykes S."/>
            <person name="Wortman J."/>
            <person name="Nusbaum C."/>
            <person name="Birren B."/>
        </authorList>
    </citation>
    <scope>NUCLEOTIDE SEQUENCE [LARGE SCALE GENOMIC DNA]</scope>
    <source>
        <strain evidence="5 6">TKK-01-0051</strain>
    </source>
</reference>
<evidence type="ECO:0008006" key="7">
    <source>
        <dbReference type="Google" id="ProtNLM"/>
    </source>
</evidence>
<protein>
    <recommendedName>
        <fullName evidence="7">Deazaflavin-dependent nitroreductase</fullName>
    </recommendedName>
</protein>
<dbReference type="Proteomes" id="UP000025947">
    <property type="component" value="Unassembled WGS sequence"/>
</dbReference>
<name>A0A051U542_9MYCO</name>
<comment type="caution">
    <text evidence="5">The sequence shown here is derived from an EMBL/GenBank/DDBJ whole genome shotgun (WGS) entry which is preliminary data.</text>
</comment>
<dbReference type="PANTHER" id="PTHR39428">
    <property type="entry name" value="F420H(2)-DEPENDENT QUINONE REDUCTASE RV1261C"/>
    <property type="match status" value="1"/>
</dbReference>
<dbReference type="GO" id="GO:0005886">
    <property type="term" value="C:plasma membrane"/>
    <property type="evidence" value="ECO:0007669"/>
    <property type="project" value="TreeGrafter"/>
</dbReference>
<evidence type="ECO:0000256" key="4">
    <source>
        <dbReference type="SAM" id="MobiDB-lite"/>
    </source>
</evidence>
<evidence type="ECO:0000256" key="1">
    <source>
        <dbReference type="ARBA" id="ARBA00008710"/>
    </source>
</evidence>
<dbReference type="GO" id="GO:0016491">
    <property type="term" value="F:oxidoreductase activity"/>
    <property type="evidence" value="ECO:0007669"/>
    <property type="project" value="UniProtKB-KW"/>
</dbReference>
<evidence type="ECO:0000313" key="5">
    <source>
        <dbReference type="EMBL" id="KBZ64327.1"/>
    </source>
</evidence>
<comment type="similarity">
    <text evidence="1">Belongs to the F420H(2)-dependent quinone reductase family.</text>
</comment>
<organism evidence="5 6">
    <name type="scientific">Mycobacterium [tuberculosis] TKK-01-0051</name>
    <dbReference type="NCBI Taxonomy" id="1324261"/>
    <lineage>
        <taxon>Bacteria</taxon>
        <taxon>Bacillati</taxon>
        <taxon>Actinomycetota</taxon>
        <taxon>Actinomycetes</taxon>
        <taxon>Mycobacteriales</taxon>
        <taxon>Mycobacteriaceae</taxon>
        <taxon>Mycobacterium</taxon>
        <taxon>Mycobacterium avium complex (MAC)</taxon>
    </lineage>
</organism>
<comment type="catalytic activity">
    <reaction evidence="3">
        <text>oxidized coenzyme F420-(gamma-L-Glu)(n) + a quinol + H(+) = reduced coenzyme F420-(gamma-L-Glu)(n) + a quinone</text>
        <dbReference type="Rhea" id="RHEA:39663"/>
        <dbReference type="Rhea" id="RHEA-COMP:12939"/>
        <dbReference type="Rhea" id="RHEA-COMP:14378"/>
        <dbReference type="ChEBI" id="CHEBI:15378"/>
        <dbReference type="ChEBI" id="CHEBI:24646"/>
        <dbReference type="ChEBI" id="CHEBI:132124"/>
        <dbReference type="ChEBI" id="CHEBI:133980"/>
        <dbReference type="ChEBI" id="CHEBI:139511"/>
    </reaction>
</comment>
<dbReference type="PATRIC" id="fig|1324261.3.peg.1725"/>
<dbReference type="Gene3D" id="2.30.110.10">
    <property type="entry name" value="Electron Transport, Fmn-binding Protein, Chain A"/>
    <property type="match status" value="1"/>
</dbReference>
<dbReference type="GO" id="GO:0070967">
    <property type="term" value="F:coenzyme F420 binding"/>
    <property type="evidence" value="ECO:0007669"/>
    <property type="project" value="TreeGrafter"/>
</dbReference>
<dbReference type="NCBIfam" id="TIGR00026">
    <property type="entry name" value="hi_GC_TIGR00026"/>
    <property type="match status" value="1"/>
</dbReference>
<accession>A0A051U542</accession>
<dbReference type="PANTHER" id="PTHR39428:SF1">
    <property type="entry name" value="F420H(2)-DEPENDENT QUINONE REDUCTASE RV1261C"/>
    <property type="match status" value="1"/>
</dbReference>
<dbReference type="AlphaFoldDB" id="A0A051U542"/>
<sequence length="184" mass="20618">MRGTSAGCATSDRRITTSPPRLAKGTGEVRRHGVRLIAMSFLEQKLLPQVLRVHDTVYQKTNGWIGHRTLWIPSLLLHTVGAKTGKHRTTSLTYARDGDNYLVVASKGGAPEAPGWYHNLKAHPDVEINVGPRRFAVTARPVLPDDPDYPRLWQIVNKNNQNRYTEYQKKTSRPIPVVVLAPKP</sequence>
<proteinExistence type="inferred from homology"/>
<dbReference type="HOGENOM" id="CLU_114921_1_0_11"/>
<feature type="region of interest" description="Disordered" evidence="4">
    <location>
        <begin position="1"/>
        <end position="26"/>
    </location>
</feature>
<dbReference type="InterPro" id="IPR004378">
    <property type="entry name" value="F420H2_quin_Rdtase"/>
</dbReference>
<evidence type="ECO:0000256" key="2">
    <source>
        <dbReference type="ARBA" id="ARBA00023002"/>
    </source>
</evidence>
<dbReference type="InterPro" id="IPR012349">
    <property type="entry name" value="Split_barrel_FMN-bd"/>
</dbReference>
<dbReference type="EMBL" id="JLXW01000005">
    <property type="protein sequence ID" value="KBZ64327.1"/>
    <property type="molecule type" value="Genomic_DNA"/>
</dbReference>
<evidence type="ECO:0000313" key="6">
    <source>
        <dbReference type="Proteomes" id="UP000025947"/>
    </source>
</evidence>